<dbReference type="HOGENOM" id="CLU_036517_0_3_1"/>
<sequence>MSIPPSILKKLQETEPDRSFEGRLPVVKSSSGATYFVKLGSPKDEAQFIGEAESLKAIEHAAPSLAPKLFSVGALESGTPYFISQYIEMCPLSYQAAEILAERMATALHSHTNASAKGFGFSVPTYCGATKLKNGWFQRWDECYASMIGDLLDQLANQGKFIALCTKGEIIKNQVIPKVLGSLDIKPVILHGDLWIGNTGLDKATGQPIIFDPASYFGHNEADLSIARIFGGFPESFFSAYHKYLPKTEPVDQYELRMDLYELFHYLNHALIFGGHYAGCAERKMDNLTSALRLGPGRHNGVPNLAK</sequence>
<keyword evidence="4" id="KW-1185">Reference proteome</keyword>
<evidence type="ECO:0000313" key="4">
    <source>
        <dbReference type="Proteomes" id="UP000053424"/>
    </source>
</evidence>
<reference evidence="3 4" key="1">
    <citation type="submission" date="2014-04" db="EMBL/GenBank/DDBJ databases">
        <authorList>
            <consortium name="DOE Joint Genome Institute"/>
            <person name="Kuo A."/>
            <person name="Gay G."/>
            <person name="Dore J."/>
            <person name="Kohler A."/>
            <person name="Nagy L.G."/>
            <person name="Floudas D."/>
            <person name="Copeland A."/>
            <person name="Barry K.W."/>
            <person name="Cichocki N."/>
            <person name="Veneault-Fourrey C."/>
            <person name="LaButti K."/>
            <person name="Lindquist E.A."/>
            <person name="Lipzen A."/>
            <person name="Lundell T."/>
            <person name="Morin E."/>
            <person name="Murat C."/>
            <person name="Sun H."/>
            <person name="Tunlid A."/>
            <person name="Henrissat B."/>
            <person name="Grigoriev I.V."/>
            <person name="Hibbett D.S."/>
            <person name="Martin F."/>
            <person name="Nordberg H.P."/>
            <person name="Cantor M.N."/>
            <person name="Hua S.X."/>
        </authorList>
    </citation>
    <scope>NUCLEOTIDE SEQUENCE [LARGE SCALE GENOMIC DNA]</scope>
    <source>
        <strain evidence="4">h7</strain>
    </source>
</reference>
<feature type="non-terminal residue" evidence="3">
    <location>
        <position position="307"/>
    </location>
</feature>
<dbReference type="OrthoDB" id="5772781at2759"/>
<name>A0A0C2Z3F1_HEBCY</name>
<dbReference type="EMBL" id="KN831769">
    <property type="protein sequence ID" value="KIM47772.1"/>
    <property type="molecule type" value="Genomic_DNA"/>
</dbReference>
<evidence type="ECO:0000256" key="2">
    <source>
        <dbReference type="ARBA" id="ARBA00048655"/>
    </source>
</evidence>
<reference evidence="4" key="2">
    <citation type="submission" date="2015-01" db="EMBL/GenBank/DDBJ databases">
        <title>Evolutionary Origins and Diversification of the Mycorrhizal Mutualists.</title>
        <authorList>
            <consortium name="DOE Joint Genome Institute"/>
            <consortium name="Mycorrhizal Genomics Consortium"/>
            <person name="Kohler A."/>
            <person name="Kuo A."/>
            <person name="Nagy L.G."/>
            <person name="Floudas D."/>
            <person name="Copeland A."/>
            <person name="Barry K.W."/>
            <person name="Cichocki N."/>
            <person name="Veneault-Fourrey C."/>
            <person name="LaButti K."/>
            <person name="Lindquist E.A."/>
            <person name="Lipzen A."/>
            <person name="Lundell T."/>
            <person name="Morin E."/>
            <person name="Murat C."/>
            <person name="Riley R."/>
            <person name="Ohm R."/>
            <person name="Sun H."/>
            <person name="Tunlid A."/>
            <person name="Henrissat B."/>
            <person name="Grigoriev I.V."/>
            <person name="Hibbett D.S."/>
            <person name="Martin F."/>
        </authorList>
    </citation>
    <scope>NUCLEOTIDE SEQUENCE [LARGE SCALE GENOMIC DNA]</scope>
    <source>
        <strain evidence="4">h7</strain>
    </source>
</reference>
<proteinExistence type="predicted"/>
<protein>
    <recommendedName>
        <fullName evidence="1">protein-ribulosamine 3-kinase</fullName>
        <ecNumber evidence="1">2.7.1.172</ecNumber>
    </recommendedName>
</protein>
<accession>A0A0C2Z3F1</accession>
<dbReference type="Pfam" id="PF03881">
    <property type="entry name" value="Fructosamin_kin"/>
    <property type="match status" value="1"/>
</dbReference>
<gene>
    <name evidence="3" type="ORF">M413DRAFT_439439</name>
</gene>
<dbReference type="PIRSF" id="PIRSF006221">
    <property type="entry name" value="Ketosamine-3-kinase"/>
    <property type="match status" value="1"/>
</dbReference>
<dbReference type="EC" id="2.7.1.172" evidence="1"/>
<dbReference type="InterPro" id="IPR011009">
    <property type="entry name" value="Kinase-like_dom_sf"/>
</dbReference>
<dbReference type="GO" id="GO:0102193">
    <property type="term" value="F:protein-ribulosamine 3-kinase activity"/>
    <property type="evidence" value="ECO:0007669"/>
    <property type="project" value="UniProtKB-EC"/>
</dbReference>
<organism evidence="3 4">
    <name type="scientific">Hebeloma cylindrosporum</name>
    <dbReference type="NCBI Taxonomy" id="76867"/>
    <lineage>
        <taxon>Eukaryota</taxon>
        <taxon>Fungi</taxon>
        <taxon>Dikarya</taxon>
        <taxon>Basidiomycota</taxon>
        <taxon>Agaricomycotina</taxon>
        <taxon>Agaricomycetes</taxon>
        <taxon>Agaricomycetidae</taxon>
        <taxon>Agaricales</taxon>
        <taxon>Agaricineae</taxon>
        <taxon>Hymenogastraceae</taxon>
        <taxon>Hebeloma</taxon>
    </lineage>
</organism>
<dbReference type="PANTHER" id="PTHR12149">
    <property type="entry name" value="FRUCTOSAMINE 3 KINASE-RELATED PROTEIN"/>
    <property type="match status" value="1"/>
</dbReference>
<dbReference type="SUPFAM" id="SSF56112">
    <property type="entry name" value="Protein kinase-like (PK-like)"/>
    <property type="match status" value="1"/>
</dbReference>
<evidence type="ECO:0000313" key="3">
    <source>
        <dbReference type="EMBL" id="KIM47772.1"/>
    </source>
</evidence>
<dbReference type="InterPro" id="IPR016477">
    <property type="entry name" value="Fructo-/Ketosamine-3-kinase"/>
</dbReference>
<dbReference type="STRING" id="686832.A0A0C2Z3F1"/>
<comment type="catalytic activity">
    <reaction evidence="2">
        <text>N(6)-D-ribulosyl-L-lysyl-[protein] + ATP = N(6)-(3-O-phospho-D-ribulosyl)-L-lysyl-[protein] + ADP + H(+)</text>
        <dbReference type="Rhea" id="RHEA:48432"/>
        <dbReference type="Rhea" id="RHEA-COMP:12103"/>
        <dbReference type="Rhea" id="RHEA-COMP:12104"/>
        <dbReference type="ChEBI" id="CHEBI:15378"/>
        <dbReference type="ChEBI" id="CHEBI:30616"/>
        <dbReference type="ChEBI" id="CHEBI:90418"/>
        <dbReference type="ChEBI" id="CHEBI:90420"/>
        <dbReference type="ChEBI" id="CHEBI:456216"/>
        <dbReference type="EC" id="2.7.1.172"/>
    </reaction>
    <physiologicalReaction direction="left-to-right" evidence="2">
        <dbReference type="Rhea" id="RHEA:48433"/>
    </physiologicalReaction>
</comment>
<dbReference type="AlphaFoldDB" id="A0A0C2Z3F1"/>
<dbReference type="Proteomes" id="UP000053424">
    <property type="component" value="Unassembled WGS sequence"/>
</dbReference>
<evidence type="ECO:0000256" key="1">
    <source>
        <dbReference type="ARBA" id="ARBA00011961"/>
    </source>
</evidence>
<dbReference type="Gene3D" id="3.90.1200.10">
    <property type="match status" value="1"/>
</dbReference>
<dbReference type="PANTHER" id="PTHR12149:SF8">
    <property type="entry name" value="PROTEIN-RIBULOSAMINE 3-KINASE"/>
    <property type="match status" value="1"/>
</dbReference>